<dbReference type="EMBL" id="FQ790358">
    <property type="protein sequence ID" value="CCD56030.1"/>
    <property type="molecule type" value="Genomic_DNA"/>
</dbReference>
<sequence>MKVDVYSPSAQKKTKLSFSGTCIQLLSCLLQIDHMQLPGTCDHFCLLSITINGKAVE</sequence>
<proteinExistence type="predicted"/>
<evidence type="ECO:0000313" key="2">
    <source>
        <dbReference type="Proteomes" id="UP000008177"/>
    </source>
</evidence>
<organism evidence="1 2">
    <name type="scientific">Botryotinia fuckeliana (strain T4)</name>
    <name type="common">Noble rot fungus</name>
    <name type="synonym">Botrytis cinerea</name>
    <dbReference type="NCBI Taxonomy" id="999810"/>
    <lineage>
        <taxon>Eukaryota</taxon>
        <taxon>Fungi</taxon>
        <taxon>Dikarya</taxon>
        <taxon>Ascomycota</taxon>
        <taxon>Pezizomycotina</taxon>
        <taxon>Leotiomycetes</taxon>
        <taxon>Helotiales</taxon>
        <taxon>Sclerotiniaceae</taxon>
        <taxon>Botrytis</taxon>
    </lineage>
</organism>
<gene>
    <name evidence="1" type="ORF">BofuT4_uP151620.1</name>
</gene>
<reference evidence="2" key="1">
    <citation type="journal article" date="2011" name="PLoS Genet.">
        <title>Genomic analysis of the necrotrophic fungal pathogens Sclerotinia sclerotiorum and Botrytis cinerea.</title>
        <authorList>
            <person name="Amselem J."/>
            <person name="Cuomo C.A."/>
            <person name="van Kan J.A."/>
            <person name="Viaud M."/>
            <person name="Benito E.P."/>
            <person name="Couloux A."/>
            <person name="Coutinho P.M."/>
            <person name="de Vries R.P."/>
            <person name="Dyer P.S."/>
            <person name="Fillinger S."/>
            <person name="Fournier E."/>
            <person name="Gout L."/>
            <person name="Hahn M."/>
            <person name="Kohn L."/>
            <person name="Lapalu N."/>
            <person name="Plummer K.M."/>
            <person name="Pradier J.M."/>
            <person name="Quevillon E."/>
            <person name="Sharon A."/>
            <person name="Simon A."/>
            <person name="ten Have A."/>
            <person name="Tudzynski B."/>
            <person name="Tudzynski P."/>
            <person name="Wincker P."/>
            <person name="Andrew M."/>
            <person name="Anthouard V."/>
            <person name="Beever R.E."/>
            <person name="Beffa R."/>
            <person name="Benoit I."/>
            <person name="Bouzid O."/>
            <person name="Brault B."/>
            <person name="Chen Z."/>
            <person name="Choquer M."/>
            <person name="Collemare J."/>
            <person name="Cotton P."/>
            <person name="Danchin E.G."/>
            <person name="Da Silva C."/>
            <person name="Gautier A."/>
            <person name="Giraud C."/>
            <person name="Giraud T."/>
            <person name="Gonzalez C."/>
            <person name="Grossetete S."/>
            <person name="Guldener U."/>
            <person name="Henrissat B."/>
            <person name="Howlett B.J."/>
            <person name="Kodira C."/>
            <person name="Kretschmer M."/>
            <person name="Lappartient A."/>
            <person name="Leroch M."/>
            <person name="Levis C."/>
            <person name="Mauceli E."/>
            <person name="Neuveglise C."/>
            <person name="Oeser B."/>
            <person name="Pearson M."/>
            <person name="Poulain J."/>
            <person name="Poussereau N."/>
            <person name="Quesneville H."/>
            <person name="Rascle C."/>
            <person name="Schumacher J."/>
            <person name="Segurens B."/>
            <person name="Sexton A."/>
            <person name="Silva E."/>
            <person name="Sirven C."/>
            <person name="Soanes D.M."/>
            <person name="Talbot N.J."/>
            <person name="Templeton M."/>
            <person name="Yandava C."/>
            <person name="Yarden O."/>
            <person name="Zeng Q."/>
            <person name="Rollins J.A."/>
            <person name="Lebrun M.H."/>
            <person name="Dickman M."/>
        </authorList>
    </citation>
    <scope>NUCLEOTIDE SEQUENCE [LARGE SCALE GENOMIC DNA]</scope>
    <source>
        <strain evidence="2">T4</strain>
    </source>
</reference>
<evidence type="ECO:0000313" key="1">
    <source>
        <dbReference type="EMBL" id="CCD56030.1"/>
    </source>
</evidence>
<protein>
    <submittedName>
        <fullName evidence="1">Uncharacterized protein</fullName>
    </submittedName>
</protein>
<name>G2YWN2_BOTF4</name>
<accession>G2YWN2</accession>
<dbReference type="HOGENOM" id="CLU_2996334_0_0_1"/>
<dbReference type="InParanoid" id="G2YWN2"/>
<dbReference type="AlphaFoldDB" id="G2YWN2"/>
<dbReference type="Proteomes" id="UP000008177">
    <property type="component" value="Unplaced contigs"/>
</dbReference>